<evidence type="ECO:0000313" key="3">
    <source>
        <dbReference type="Proteomes" id="UP000660861"/>
    </source>
</evidence>
<dbReference type="Proteomes" id="UP000660861">
    <property type="component" value="Unassembled WGS sequence"/>
</dbReference>
<dbReference type="Pfam" id="PF05175">
    <property type="entry name" value="MTS"/>
    <property type="match status" value="1"/>
</dbReference>
<organism evidence="2 3">
    <name type="scientific">Zongyangia hominis</name>
    <dbReference type="NCBI Taxonomy" id="2763677"/>
    <lineage>
        <taxon>Bacteria</taxon>
        <taxon>Bacillati</taxon>
        <taxon>Bacillota</taxon>
        <taxon>Clostridia</taxon>
        <taxon>Eubacteriales</taxon>
        <taxon>Oscillospiraceae</taxon>
        <taxon>Zongyangia</taxon>
    </lineage>
</organism>
<dbReference type="PANTHER" id="PTHR47739">
    <property type="entry name" value="TRNA1(VAL) (ADENINE(37)-N6)-METHYLTRANSFERASE"/>
    <property type="match status" value="1"/>
</dbReference>
<gene>
    <name evidence="2" type="ORF">H8709_10845</name>
</gene>
<name>A0A926EGM2_9FIRM</name>
<reference evidence="2" key="1">
    <citation type="submission" date="2020-08" db="EMBL/GenBank/DDBJ databases">
        <title>Genome public.</title>
        <authorList>
            <person name="Liu C."/>
            <person name="Sun Q."/>
        </authorList>
    </citation>
    <scope>NUCLEOTIDE SEQUENCE</scope>
    <source>
        <strain evidence="2">NSJ-54</strain>
    </source>
</reference>
<evidence type="ECO:0000313" key="2">
    <source>
        <dbReference type="EMBL" id="MBC8571317.1"/>
    </source>
</evidence>
<comment type="caution">
    <text evidence="2">The sequence shown here is derived from an EMBL/GenBank/DDBJ whole genome shotgun (WGS) entry which is preliminary data.</text>
</comment>
<sequence>MEEKKENWEKLSDTLDICVTDAHKFGTDAFLLSHFAGARRVDRCADLGTGCGIVALLWYRRREEGPRHCTCVDIQEQAVKQLCRTVERAGLGDKIRPLCRDLRELGDEIEAGSLDLITCNPPYKTPGTGVMSREVSDQIARHEVMCGLDELCAAAERYLKFSGRLCLCQRPERLCDVICAMRDAGIEPKRLRFVVQRPGCPPWLFLIEGKKGAKPFLQVERDLIIEGPGGFSREVLDIYHKKENKPQGAKEAGK</sequence>
<dbReference type="CDD" id="cd02440">
    <property type="entry name" value="AdoMet_MTases"/>
    <property type="match status" value="1"/>
</dbReference>
<dbReference type="PANTHER" id="PTHR47739:SF1">
    <property type="entry name" value="TRNA1(VAL) (ADENINE(37)-N6)-METHYLTRANSFERASE"/>
    <property type="match status" value="1"/>
</dbReference>
<protein>
    <submittedName>
        <fullName evidence="2">Methyltransferase</fullName>
    </submittedName>
</protein>
<dbReference type="Gene3D" id="3.40.50.150">
    <property type="entry name" value="Vaccinia Virus protein VP39"/>
    <property type="match status" value="1"/>
</dbReference>
<dbReference type="InterPro" id="IPR007848">
    <property type="entry name" value="Small_mtfrase_dom"/>
</dbReference>
<dbReference type="InterPro" id="IPR029063">
    <property type="entry name" value="SAM-dependent_MTases_sf"/>
</dbReference>
<keyword evidence="3" id="KW-1185">Reference proteome</keyword>
<feature type="domain" description="Methyltransferase small" evidence="1">
    <location>
        <begin position="29"/>
        <end position="127"/>
    </location>
</feature>
<dbReference type="GO" id="GO:0032259">
    <property type="term" value="P:methylation"/>
    <property type="evidence" value="ECO:0007669"/>
    <property type="project" value="UniProtKB-KW"/>
</dbReference>
<evidence type="ECO:0000259" key="1">
    <source>
        <dbReference type="Pfam" id="PF05175"/>
    </source>
</evidence>
<dbReference type="EMBL" id="JACRTC010000010">
    <property type="protein sequence ID" value="MBC8571317.1"/>
    <property type="molecule type" value="Genomic_DNA"/>
</dbReference>
<dbReference type="GO" id="GO:0008168">
    <property type="term" value="F:methyltransferase activity"/>
    <property type="evidence" value="ECO:0007669"/>
    <property type="project" value="UniProtKB-KW"/>
</dbReference>
<dbReference type="RefSeq" id="WP_262398367.1">
    <property type="nucleotide sequence ID" value="NZ_JACRTC010000010.1"/>
</dbReference>
<proteinExistence type="predicted"/>
<dbReference type="AlphaFoldDB" id="A0A926EGM2"/>
<keyword evidence="2" id="KW-0489">Methyltransferase</keyword>
<keyword evidence="2" id="KW-0808">Transferase</keyword>
<dbReference type="SUPFAM" id="SSF53335">
    <property type="entry name" value="S-adenosyl-L-methionine-dependent methyltransferases"/>
    <property type="match status" value="1"/>
</dbReference>
<dbReference type="InterPro" id="IPR050210">
    <property type="entry name" value="tRNA_Adenine-N(6)_MTase"/>
</dbReference>
<accession>A0A926EGM2</accession>